<gene>
    <name evidence="4" type="ORF">TWF506_002938</name>
</gene>
<dbReference type="EMBL" id="JAVHJM010000011">
    <property type="protein sequence ID" value="KAK6502357.1"/>
    <property type="molecule type" value="Genomic_DNA"/>
</dbReference>
<dbReference type="GO" id="GO:0008299">
    <property type="term" value="P:isoprenoid biosynthetic process"/>
    <property type="evidence" value="ECO:0007669"/>
    <property type="project" value="InterPro"/>
</dbReference>
<dbReference type="Proteomes" id="UP001307849">
    <property type="component" value="Unassembled WGS sequence"/>
</dbReference>
<sequence length="661" mass="76137">MQPGTLDLLQFGIDPDTTSTIVDTSSIDTHGFGEGYILRKHKSYDETDRGTDECRKDWSTYVGPVRVWGNRSDTVGNLMGLGVPMAIPERLALCSYISEYAFLSDNMMEQNQNADLDIHTDKLCINSTDSQVNQSIAGAKQLQSKILLELVETDPDCGWQLVEKWQQMVSTTITHSKNFRNLDEYLEFRILDTGCGFSGGVILFSMGIKLTDEEHKIAHDVIIAVRRALALLNDYFSFNKEYREFLESDDTTLINSVWLYTQWENLDIGTAKEVVRKKALEFEQKFLEDRKQFFKTHAHQNTRLARYIEGWYYAFSANLWWNLDCPRYHWAPPNLESTYPSVKEVEEKLENISIEQTDCQTDENELKTSTAATSLILSTVTRDTSKEILDTKLLLEPYEYLTAMPSKGVREAFVDALNLWFSIPEPHLTQIKNIGKKLHTASISLDDIEDNSPLRRGQKAAHVVYGEGQAINSANYLILWAMDETRKLGSSAFSEIFFKESRNALIGQSYDMHWRDTRKCPTEDEYIEMVEKTYMIGQYFQIRDDLMNLTDTSYTDQKGFCEDLDEGKFSYLIVHSWNTQSAESTRLRTHFEERYKTGFMTRQAKEEVLDILHKNGSFDYTERKMEQLAQGIDKEVCRLEGITGGKNWSLRLLLQKLTAKS</sequence>
<keyword evidence="1" id="KW-0808">Transferase</keyword>
<dbReference type="AlphaFoldDB" id="A0AAN8N370"/>
<dbReference type="Gene3D" id="1.10.600.10">
    <property type="entry name" value="Farnesyl Diphosphate Synthase"/>
    <property type="match status" value="3"/>
</dbReference>
<reference evidence="4 5" key="1">
    <citation type="submission" date="2019-10" db="EMBL/GenBank/DDBJ databases">
        <authorList>
            <person name="Palmer J.M."/>
        </authorList>
    </citation>
    <scope>NUCLEOTIDE SEQUENCE [LARGE SCALE GENOMIC DNA]</scope>
    <source>
        <strain evidence="4 5">TWF506</strain>
    </source>
</reference>
<keyword evidence="3" id="KW-0460">Magnesium</keyword>
<keyword evidence="5" id="KW-1185">Reference proteome</keyword>
<dbReference type="GO" id="GO:0046872">
    <property type="term" value="F:metal ion binding"/>
    <property type="evidence" value="ECO:0007669"/>
    <property type="project" value="UniProtKB-KW"/>
</dbReference>
<organism evidence="4 5">
    <name type="scientific">Arthrobotrys conoides</name>
    <dbReference type="NCBI Taxonomy" id="74498"/>
    <lineage>
        <taxon>Eukaryota</taxon>
        <taxon>Fungi</taxon>
        <taxon>Dikarya</taxon>
        <taxon>Ascomycota</taxon>
        <taxon>Pezizomycotina</taxon>
        <taxon>Orbiliomycetes</taxon>
        <taxon>Orbiliales</taxon>
        <taxon>Orbiliaceae</taxon>
        <taxon>Arthrobotrys</taxon>
    </lineage>
</organism>
<evidence type="ECO:0000313" key="4">
    <source>
        <dbReference type="EMBL" id="KAK6502357.1"/>
    </source>
</evidence>
<proteinExistence type="predicted"/>
<evidence type="ECO:0000256" key="3">
    <source>
        <dbReference type="ARBA" id="ARBA00022842"/>
    </source>
</evidence>
<protein>
    <submittedName>
        <fullName evidence="4">Uncharacterized protein</fullName>
    </submittedName>
</protein>
<comment type="caution">
    <text evidence="4">The sequence shown here is derived from an EMBL/GenBank/DDBJ whole genome shotgun (WGS) entry which is preliminary data.</text>
</comment>
<dbReference type="Pfam" id="PF00348">
    <property type="entry name" value="polyprenyl_synt"/>
    <property type="match status" value="2"/>
</dbReference>
<keyword evidence="2" id="KW-0479">Metal-binding</keyword>
<name>A0AAN8N370_9PEZI</name>
<dbReference type="InterPro" id="IPR008949">
    <property type="entry name" value="Isoprenoid_synthase_dom_sf"/>
</dbReference>
<dbReference type="Pfam" id="PF19086">
    <property type="entry name" value="Terpene_syn_C_2"/>
    <property type="match status" value="1"/>
</dbReference>
<dbReference type="InterPro" id="IPR033749">
    <property type="entry name" value="Polyprenyl_synt_CS"/>
</dbReference>
<dbReference type="SUPFAM" id="SSF48576">
    <property type="entry name" value="Terpenoid synthases"/>
    <property type="match status" value="2"/>
</dbReference>
<accession>A0AAN8N370</accession>
<dbReference type="GO" id="GO:0046165">
    <property type="term" value="P:alcohol biosynthetic process"/>
    <property type="evidence" value="ECO:0007669"/>
    <property type="project" value="UniProtKB-ARBA"/>
</dbReference>
<dbReference type="GO" id="GO:0043386">
    <property type="term" value="P:mycotoxin biosynthetic process"/>
    <property type="evidence" value="ECO:0007669"/>
    <property type="project" value="UniProtKB-ARBA"/>
</dbReference>
<dbReference type="PANTHER" id="PTHR12001:SF72">
    <property type="entry name" value="THIJ_PFPI FAMILY PROTEIN (AFU_ORTHOLOGUE AFUA_3G01210)-RELATED"/>
    <property type="match status" value="1"/>
</dbReference>
<evidence type="ECO:0000256" key="1">
    <source>
        <dbReference type="ARBA" id="ARBA00022679"/>
    </source>
</evidence>
<dbReference type="InterPro" id="IPR000092">
    <property type="entry name" value="Polyprenyl_synt"/>
</dbReference>
<dbReference type="PROSITE" id="PS00444">
    <property type="entry name" value="POLYPRENYL_SYNTHASE_2"/>
    <property type="match status" value="1"/>
</dbReference>
<dbReference type="PANTHER" id="PTHR12001">
    <property type="entry name" value="GERANYLGERANYL PYROPHOSPHATE SYNTHASE"/>
    <property type="match status" value="1"/>
</dbReference>
<dbReference type="GO" id="GO:0004659">
    <property type="term" value="F:prenyltransferase activity"/>
    <property type="evidence" value="ECO:0007669"/>
    <property type="project" value="InterPro"/>
</dbReference>
<evidence type="ECO:0000256" key="2">
    <source>
        <dbReference type="ARBA" id="ARBA00022723"/>
    </source>
</evidence>
<evidence type="ECO:0000313" key="5">
    <source>
        <dbReference type="Proteomes" id="UP001307849"/>
    </source>
</evidence>